<evidence type="ECO:0000259" key="5">
    <source>
        <dbReference type="PROSITE" id="PS51891"/>
    </source>
</evidence>
<dbReference type="PROSITE" id="PS51891">
    <property type="entry name" value="CENP_V_GFA"/>
    <property type="match status" value="1"/>
</dbReference>
<dbReference type="EMBL" id="JAAMRD010000002">
    <property type="protein sequence ID" value="MBA1303622.1"/>
    <property type="molecule type" value="Genomic_DNA"/>
</dbReference>
<dbReference type="Proteomes" id="UP001138621">
    <property type="component" value="Unassembled WGS sequence"/>
</dbReference>
<evidence type="ECO:0000256" key="4">
    <source>
        <dbReference type="ARBA" id="ARBA00023239"/>
    </source>
</evidence>
<dbReference type="Pfam" id="PF04828">
    <property type="entry name" value="GFA"/>
    <property type="match status" value="1"/>
</dbReference>
<dbReference type="GO" id="GO:0016846">
    <property type="term" value="F:carbon-sulfur lyase activity"/>
    <property type="evidence" value="ECO:0007669"/>
    <property type="project" value="InterPro"/>
</dbReference>
<dbReference type="PANTHER" id="PTHR33337">
    <property type="entry name" value="GFA DOMAIN-CONTAINING PROTEIN"/>
    <property type="match status" value="1"/>
</dbReference>
<feature type="domain" description="CENP-V/GFA" evidence="5">
    <location>
        <begin position="3"/>
        <end position="118"/>
    </location>
</feature>
<evidence type="ECO:0000256" key="1">
    <source>
        <dbReference type="ARBA" id="ARBA00005495"/>
    </source>
</evidence>
<evidence type="ECO:0000313" key="7">
    <source>
        <dbReference type="Proteomes" id="UP001138621"/>
    </source>
</evidence>
<dbReference type="InterPro" id="IPR006913">
    <property type="entry name" value="CENP-V/GFA"/>
</dbReference>
<proteinExistence type="inferred from homology"/>
<evidence type="ECO:0000256" key="3">
    <source>
        <dbReference type="ARBA" id="ARBA00022833"/>
    </source>
</evidence>
<keyword evidence="4" id="KW-0456">Lyase</keyword>
<evidence type="ECO:0000256" key="2">
    <source>
        <dbReference type="ARBA" id="ARBA00022723"/>
    </source>
</evidence>
<name>A0AA40RPK9_STUST</name>
<dbReference type="AlphaFoldDB" id="A0AA40RPK9"/>
<dbReference type="Gene3D" id="2.170.150.70">
    <property type="match status" value="1"/>
</dbReference>
<reference evidence="6" key="1">
    <citation type="submission" date="2020-02" db="EMBL/GenBank/DDBJ databases">
        <title>Synteny-based analysis reveals conserved mechanism for high triclosan tolerance in Pseudomonas, as well as instances of horizontal transfer.</title>
        <authorList>
            <person name="Mcfarland A.G."/>
            <person name="Bertucci H.K."/>
            <person name="Litmann E."/>
            <person name="Shen J."/>
            <person name="Huttenhower C."/>
            <person name="Hartmann E.M."/>
        </authorList>
    </citation>
    <scope>NUCLEOTIDE SEQUENCE</scope>
    <source>
        <strain evidence="6">109A1</strain>
    </source>
</reference>
<keyword evidence="2" id="KW-0479">Metal-binding</keyword>
<accession>A0AA40RPK9</accession>
<organism evidence="6 7">
    <name type="scientific">Stutzerimonas stutzeri</name>
    <name type="common">Pseudomonas stutzeri</name>
    <dbReference type="NCBI Taxonomy" id="316"/>
    <lineage>
        <taxon>Bacteria</taxon>
        <taxon>Pseudomonadati</taxon>
        <taxon>Pseudomonadota</taxon>
        <taxon>Gammaproteobacteria</taxon>
        <taxon>Pseudomonadales</taxon>
        <taxon>Pseudomonadaceae</taxon>
        <taxon>Stutzerimonas</taxon>
    </lineage>
</organism>
<keyword evidence="3" id="KW-0862">Zinc</keyword>
<dbReference type="RefSeq" id="WP_181119779.1">
    <property type="nucleotide sequence ID" value="NZ_JAAMRD010000002.1"/>
</dbReference>
<dbReference type="PANTHER" id="PTHR33337:SF44">
    <property type="entry name" value="DUF636 DOMAIN PROTEIN (AFU_ORTHOLOGUE AFUA_1G09754)"/>
    <property type="match status" value="1"/>
</dbReference>
<protein>
    <submittedName>
        <fullName evidence="6">GFA family protein</fullName>
    </submittedName>
</protein>
<sequence length="162" mass="18123">MKLEGSCHCQAVRFTLESAHPYPFMRCYCSICRKTAGGGGFAINLGGDYRTLQIDGREHLGIYRARLTDADGGTRVSEGRRHFCRLCGSALWLWDPSWPDLVHPFASAIDSDLPAPPEHTHLMLDSKAGWVEPHIQAGDRCFAEYPDESLAQWHERLGLGRP</sequence>
<gene>
    <name evidence="6" type="ORF">G7024_04290</name>
</gene>
<dbReference type="SUPFAM" id="SSF51316">
    <property type="entry name" value="Mss4-like"/>
    <property type="match status" value="1"/>
</dbReference>
<dbReference type="InterPro" id="IPR011057">
    <property type="entry name" value="Mss4-like_sf"/>
</dbReference>
<evidence type="ECO:0000313" key="6">
    <source>
        <dbReference type="EMBL" id="MBA1303622.1"/>
    </source>
</evidence>
<comment type="caution">
    <text evidence="6">The sequence shown here is derived from an EMBL/GenBank/DDBJ whole genome shotgun (WGS) entry which is preliminary data.</text>
</comment>
<comment type="similarity">
    <text evidence="1">Belongs to the Gfa family.</text>
</comment>
<dbReference type="GO" id="GO:0046872">
    <property type="term" value="F:metal ion binding"/>
    <property type="evidence" value="ECO:0007669"/>
    <property type="project" value="UniProtKB-KW"/>
</dbReference>